<dbReference type="AlphaFoldDB" id="A0A7S4B584"/>
<evidence type="ECO:0000256" key="5">
    <source>
        <dbReference type="ARBA" id="ARBA00022741"/>
    </source>
</evidence>
<dbReference type="SMART" id="SM00220">
    <property type="entry name" value="S_TKc"/>
    <property type="match status" value="1"/>
</dbReference>
<protein>
    <recommendedName>
        <fullName evidence="2">dual-specificity kinase</fullName>
        <ecNumber evidence="2">2.7.12.1</ecNumber>
    </recommendedName>
</protein>
<evidence type="ECO:0000256" key="4">
    <source>
        <dbReference type="ARBA" id="ARBA00022679"/>
    </source>
</evidence>
<keyword evidence="3 12" id="KW-0723">Serine/threonine-protein kinase</keyword>
<dbReference type="GO" id="GO:0004674">
    <property type="term" value="F:protein serine/threonine kinase activity"/>
    <property type="evidence" value="ECO:0007669"/>
    <property type="project" value="UniProtKB-KW"/>
</dbReference>
<evidence type="ECO:0000256" key="9">
    <source>
        <dbReference type="ARBA" id="ARBA00049308"/>
    </source>
</evidence>
<keyword evidence="4" id="KW-0808">Transferase</keyword>
<dbReference type="Gene3D" id="3.30.200.20">
    <property type="entry name" value="Phosphorylase Kinase, domain 1"/>
    <property type="match status" value="1"/>
</dbReference>
<feature type="domain" description="Protein kinase" evidence="14">
    <location>
        <begin position="79"/>
        <end position="377"/>
    </location>
</feature>
<dbReference type="Pfam" id="PF00069">
    <property type="entry name" value="Pkinase"/>
    <property type="match status" value="1"/>
</dbReference>
<keyword evidence="7 11" id="KW-0067">ATP-binding</keyword>
<feature type="compositionally biased region" description="Basic and acidic residues" evidence="13">
    <location>
        <begin position="408"/>
        <end position="417"/>
    </location>
</feature>
<dbReference type="InterPro" id="IPR017441">
    <property type="entry name" value="Protein_kinase_ATP_BS"/>
</dbReference>
<dbReference type="Gene3D" id="3.30.10.30">
    <property type="entry name" value="DYRK"/>
    <property type="match status" value="1"/>
</dbReference>
<dbReference type="EC" id="2.7.12.1" evidence="2"/>
<evidence type="ECO:0000256" key="10">
    <source>
        <dbReference type="ARBA" id="ARBA00051680"/>
    </source>
</evidence>
<evidence type="ECO:0000259" key="14">
    <source>
        <dbReference type="PROSITE" id="PS50011"/>
    </source>
</evidence>
<evidence type="ECO:0000256" key="3">
    <source>
        <dbReference type="ARBA" id="ARBA00022527"/>
    </source>
</evidence>
<keyword evidence="6" id="KW-0418">Kinase</keyword>
<sequence length="480" mass="51985">MIGNARLDRGAPSCNGAEQVGVGWLSLLSEYEQREIAQYPEVHFTGAGADKVQADGPQGFADSRGDYKVRIGDHFAYRFEAVRILGRGAFGQVVHAHDHKEGSDVALKIGRSKKRAREQAAQEIEILQLIISNDPHDKSSCVRLLSSFSFRGHACLCLELLSSSLFDLLKGNGFRGISLTLIRRFAIQLVNAMLFLKKIGVIHFDIKPENIMLREPGKSAIKLVDFGNSCLVADAARLVAPYVQSRYYRSPEVLLGLELSHAVDCWSCACVLAELFMGSPLFKGADARDQLARICGILGAPPPFMLRAAAQNKGLSAEGSATSSELGICVSSASVADSLGDAVQCTDADFLSFLGGCLRWEPTQRFSPEECLQHDWLTAASKVPAADVTPVQAHHASLTKPRAWPQSEDSRNASRHDLAHCCPTEGPDWFSGSVSSTGWRQPLRGYGTKRPALPTILPPISMQTSLLSLAGQDGTKGQLI</sequence>
<dbReference type="InterPro" id="IPR050494">
    <property type="entry name" value="Ser_Thr_dual-spec_kinase"/>
</dbReference>
<proteinExistence type="inferred from homology"/>
<dbReference type="GO" id="GO:0005524">
    <property type="term" value="F:ATP binding"/>
    <property type="evidence" value="ECO:0007669"/>
    <property type="project" value="UniProtKB-UniRule"/>
</dbReference>
<evidence type="ECO:0000313" key="15">
    <source>
        <dbReference type="EMBL" id="CAE0754552.1"/>
    </source>
</evidence>
<evidence type="ECO:0000256" key="1">
    <source>
        <dbReference type="ARBA" id="ARBA00008867"/>
    </source>
</evidence>
<evidence type="ECO:0000256" key="8">
    <source>
        <dbReference type="ARBA" id="ARBA00049003"/>
    </source>
</evidence>
<dbReference type="InterPro" id="IPR011009">
    <property type="entry name" value="Kinase-like_dom_sf"/>
</dbReference>
<evidence type="ECO:0000256" key="7">
    <source>
        <dbReference type="ARBA" id="ARBA00022840"/>
    </source>
</evidence>
<dbReference type="PROSITE" id="PS00107">
    <property type="entry name" value="PROTEIN_KINASE_ATP"/>
    <property type="match status" value="1"/>
</dbReference>
<keyword evidence="5 11" id="KW-0547">Nucleotide-binding</keyword>
<accession>A0A7S4B584</accession>
<evidence type="ECO:0000256" key="11">
    <source>
        <dbReference type="PROSITE-ProRule" id="PRU10141"/>
    </source>
</evidence>
<dbReference type="InterPro" id="IPR042521">
    <property type="entry name" value="DYRK"/>
</dbReference>
<dbReference type="PROSITE" id="PS00108">
    <property type="entry name" value="PROTEIN_KINASE_ST"/>
    <property type="match status" value="1"/>
</dbReference>
<dbReference type="GO" id="GO:0004712">
    <property type="term" value="F:protein serine/threonine/tyrosine kinase activity"/>
    <property type="evidence" value="ECO:0007669"/>
    <property type="project" value="UniProtKB-EC"/>
</dbReference>
<gene>
    <name evidence="15" type="ORF">PCAR00345_LOCUS7139</name>
</gene>
<reference evidence="15" key="1">
    <citation type="submission" date="2021-01" db="EMBL/GenBank/DDBJ databases">
        <authorList>
            <person name="Corre E."/>
            <person name="Pelletier E."/>
            <person name="Niang G."/>
            <person name="Scheremetjew M."/>
            <person name="Finn R."/>
            <person name="Kale V."/>
            <person name="Holt S."/>
            <person name="Cochrane G."/>
            <person name="Meng A."/>
            <person name="Brown T."/>
            <person name="Cohen L."/>
        </authorList>
    </citation>
    <scope>NUCLEOTIDE SEQUENCE</scope>
    <source>
        <strain evidence="15">CCMP645</strain>
    </source>
</reference>
<dbReference type="InterPro" id="IPR000719">
    <property type="entry name" value="Prot_kinase_dom"/>
</dbReference>
<comment type="catalytic activity">
    <reaction evidence="10">
        <text>L-tyrosyl-[protein] + ATP = O-phospho-L-tyrosyl-[protein] + ADP + H(+)</text>
        <dbReference type="Rhea" id="RHEA:10596"/>
        <dbReference type="Rhea" id="RHEA-COMP:10136"/>
        <dbReference type="Rhea" id="RHEA-COMP:20101"/>
        <dbReference type="ChEBI" id="CHEBI:15378"/>
        <dbReference type="ChEBI" id="CHEBI:30616"/>
        <dbReference type="ChEBI" id="CHEBI:46858"/>
        <dbReference type="ChEBI" id="CHEBI:61978"/>
        <dbReference type="ChEBI" id="CHEBI:456216"/>
        <dbReference type="EC" id="2.7.12.1"/>
    </reaction>
</comment>
<comment type="catalytic activity">
    <reaction evidence="9">
        <text>L-threonyl-[protein] + ATP = O-phospho-L-threonyl-[protein] + ADP + H(+)</text>
        <dbReference type="Rhea" id="RHEA:46608"/>
        <dbReference type="Rhea" id="RHEA-COMP:11060"/>
        <dbReference type="Rhea" id="RHEA-COMP:11605"/>
        <dbReference type="ChEBI" id="CHEBI:15378"/>
        <dbReference type="ChEBI" id="CHEBI:30013"/>
        <dbReference type="ChEBI" id="CHEBI:30616"/>
        <dbReference type="ChEBI" id="CHEBI:61977"/>
        <dbReference type="ChEBI" id="CHEBI:456216"/>
        <dbReference type="EC" id="2.7.12.1"/>
    </reaction>
</comment>
<comment type="catalytic activity">
    <reaction evidence="8">
        <text>L-seryl-[protein] + ATP = O-phospho-L-seryl-[protein] + ADP + H(+)</text>
        <dbReference type="Rhea" id="RHEA:17989"/>
        <dbReference type="Rhea" id="RHEA-COMP:9863"/>
        <dbReference type="Rhea" id="RHEA-COMP:11604"/>
        <dbReference type="ChEBI" id="CHEBI:15378"/>
        <dbReference type="ChEBI" id="CHEBI:29999"/>
        <dbReference type="ChEBI" id="CHEBI:30616"/>
        <dbReference type="ChEBI" id="CHEBI:83421"/>
        <dbReference type="ChEBI" id="CHEBI:456216"/>
        <dbReference type="EC" id="2.7.12.1"/>
    </reaction>
</comment>
<feature type="region of interest" description="Disordered" evidence="13">
    <location>
        <begin position="390"/>
        <end position="417"/>
    </location>
</feature>
<dbReference type="PANTHER" id="PTHR24058">
    <property type="entry name" value="DUAL SPECIFICITY PROTEIN KINASE"/>
    <property type="match status" value="1"/>
</dbReference>
<dbReference type="Gene3D" id="1.10.510.10">
    <property type="entry name" value="Transferase(Phosphotransferase) domain 1"/>
    <property type="match status" value="1"/>
</dbReference>
<organism evidence="15">
    <name type="scientific">Chrysotila carterae</name>
    <name type="common">Marine alga</name>
    <name type="synonym">Syracosphaera carterae</name>
    <dbReference type="NCBI Taxonomy" id="13221"/>
    <lineage>
        <taxon>Eukaryota</taxon>
        <taxon>Haptista</taxon>
        <taxon>Haptophyta</taxon>
        <taxon>Prymnesiophyceae</taxon>
        <taxon>Isochrysidales</taxon>
        <taxon>Isochrysidaceae</taxon>
        <taxon>Chrysotila</taxon>
    </lineage>
</organism>
<evidence type="ECO:0000256" key="6">
    <source>
        <dbReference type="ARBA" id="ARBA00022777"/>
    </source>
</evidence>
<dbReference type="EMBL" id="HBIZ01011906">
    <property type="protein sequence ID" value="CAE0754552.1"/>
    <property type="molecule type" value="Transcribed_RNA"/>
</dbReference>
<name>A0A7S4B584_CHRCT</name>
<dbReference type="SUPFAM" id="SSF56112">
    <property type="entry name" value="Protein kinase-like (PK-like)"/>
    <property type="match status" value="1"/>
</dbReference>
<evidence type="ECO:0000256" key="2">
    <source>
        <dbReference type="ARBA" id="ARBA00013203"/>
    </source>
</evidence>
<feature type="binding site" evidence="11">
    <location>
        <position position="108"/>
    </location>
    <ligand>
        <name>ATP</name>
        <dbReference type="ChEBI" id="CHEBI:30616"/>
    </ligand>
</feature>
<dbReference type="InterPro" id="IPR008271">
    <property type="entry name" value="Ser/Thr_kinase_AS"/>
</dbReference>
<dbReference type="PROSITE" id="PS50011">
    <property type="entry name" value="PROTEIN_KINASE_DOM"/>
    <property type="match status" value="1"/>
</dbReference>
<evidence type="ECO:0000256" key="12">
    <source>
        <dbReference type="RuleBase" id="RU000304"/>
    </source>
</evidence>
<evidence type="ECO:0000256" key="13">
    <source>
        <dbReference type="SAM" id="MobiDB-lite"/>
    </source>
</evidence>
<comment type="similarity">
    <text evidence="1">Belongs to the protein kinase superfamily. CMGC Ser/Thr protein kinase family. MNB/DYRK subfamily.</text>
</comment>